<sequence length="211" mass="23448">MFFSVLFSSFLVAIQTNLVHANNASANIQVQISRISQCDFAISTASGNETSFNVLYDTTKSTGTVPDSLASTDKENSTESTCVVCASLKWSNNKFGVVQSVDYDFYHRLDPGTLEQVVTYMTMDNSTKEEYFESSYIYGSEETNSTFRTHSTQANGSDPLLLDYSRPKEELCIQTTFRVFSRGGWDGGAAEISRKSVFVQSVNLAWVDKKT</sequence>
<dbReference type="Proteomes" id="UP000799770">
    <property type="component" value="Unassembled WGS sequence"/>
</dbReference>
<evidence type="ECO:0000256" key="1">
    <source>
        <dbReference type="SAM" id="SignalP"/>
    </source>
</evidence>
<accession>A0A6A5ZA72</accession>
<dbReference type="EMBL" id="ML977323">
    <property type="protein sequence ID" value="KAF2115331.1"/>
    <property type="molecule type" value="Genomic_DNA"/>
</dbReference>
<reference evidence="2" key="1">
    <citation type="journal article" date="2020" name="Stud. Mycol.">
        <title>101 Dothideomycetes genomes: a test case for predicting lifestyles and emergence of pathogens.</title>
        <authorList>
            <person name="Haridas S."/>
            <person name="Albert R."/>
            <person name="Binder M."/>
            <person name="Bloem J."/>
            <person name="Labutti K."/>
            <person name="Salamov A."/>
            <person name="Andreopoulos B."/>
            <person name="Baker S."/>
            <person name="Barry K."/>
            <person name="Bills G."/>
            <person name="Bluhm B."/>
            <person name="Cannon C."/>
            <person name="Castanera R."/>
            <person name="Culley D."/>
            <person name="Daum C."/>
            <person name="Ezra D."/>
            <person name="Gonzalez J."/>
            <person name="Henrissat B."/>
            <person name="Kuo A."/>
            <person name="Liang C."/>
            <person name="Lipzen A."/>
            <person name="Lutzoni F."/>
            <person name="Magnuson J."/>
            <person name="Mondo S."/>
            <person name="Nolan M."/>
            <person name="Ohm R."/>
            <person name="Pangilinan J."/>
            <person name="Park H.-J."/>
            <person name="Ramirez L."/>
            <person name="Alfaro M."/>
            <person name="Sun H."/>
            <person name="Tritt A."/>
            <person name="Yoshinaga Y."/>
            <person name="Zwiers L.-H."/>
            <person name="Turgeon B."/>
            <person name="Goodwin S."/>
            <person name="Spatafora J."/>
            <person name="Crous P."/>
            <person name="Grigoriev I."/>
        </authorList>
    </citation>
    <scope>NUCLEOTIDE SEQUENCE</scope>
    <source>
        <strain evidence="2">CBS 627.86</strain>
    </source>
</reference>
<gene>
    <name evidence="2" type="ORF">BDV96DRAFT_599686</name>
</gene>
<keyword evidence="3" id="KW-1185">Reference proteome</keyword>
<dbReference type="OrthoDB" id="3785610at2759"/>
<evidence type="ECO:0000313" key="3">
    <source>
        <dbReference type="Proteomes" id="UP000799770"/>
    </source>
</evidence>
<protein>
    <submittedName>
        <fullName evidence="2">Uncharacterized protein</fullName>
    </submittedName>
</protein>
<dbReference type="AlphaFoldDB" id="A0A6A5ZA72"/>
<name>A0A6A5ZA72_9PLEO</name>
<feature type="chain" id="PRO_5025608491" evidence="1">
    <location>
        <begin position="22"/>
        <end position="211"/>
    </location>
</feature>
<feature type="signal peptide" evidence="1">
    <location>
        <begin position="1"/>
        <end position="21"/>
    </location>
</feature>
<organism evidence="2 3">
    <name type="scientific">Lophiotrema nucula</name>
    <dbReference type="NCBI Taxonomy" id="690887"/>
    <lineage>
        <taxon>Eukaryota</taxon>
        <taxon>Fungi</taxon>
        <taxon>Dikarya</taxon>
        <taxon>Ascomycota</taxon>
        <taxon>Pezizomycotina</taxon>
        <taxon>Dothideomycetes</taxon>
        <taxon>Pleosporomycetidae</taxon>
        <taxon>Pleosporales</taxon>
        <taxon>Lophiotremataceae</taxon>
        <taxon>Lophiotrema</taxon>
    </lineage>
</organism>
<proteinExistence type="predicted"/>
<keyword evidence="1" id="KW-0732">Signal</keyword>
<evidence type="ECO:0000313" key="2">
    <source>
        <dbReference type="EMBL" id="KAF2115331.1"/>
    </source>
</evidence>